<dbReference type="GeneID" id="113724109"/>
<dbReference type="PANTHER" id="PTHR23272:SF193">
    <property type="entry name" value="OS07G0624100 PROTEIN"/>
    <property type="match status" value="1"/>
</dbReference>
<organism evidence="4 5">
    <name type="scientific">Coffea arabica</name>
    <name type="common">Arabian coffee</name>
    <dbReference type="NCBI Taxonomy" id="13443"/>
    <lineage>
        <taxon>Eukaryota</taxon>
        <taxon>Viridiplantae</taxon>
        <taxon>Streptophyta</taxon>
        <taxon>Embryophyta</taxon>
        <taxon>Tracheophyta</taxon>
        <taxon>Spermatophyta</taxon>
        <taxon>Magnoliopsida</taxon>
        <taxon>eudicotyledons</taxon>
        <taxon>Gunneridae</taxon>
        <taxon>Pentapetalae</taxon>
        <taxon>asterids</taxon>
        <taxon>lamiids</taxon>
        <taxon>Gentianales</taxon>
        <taxon>Rubiaceae</taxon>
        <taxon>Ixoroideae</taxon>
        <taxon>Gardenieae complex</taxon>
        <taxon>Bertiereae - Coffeeae clade</taxon>
        <taxon>Coffeeae</taxon>
        <taxon>Coffea</taxon>
    </lineage>
</organism>
<feature type="domain" description="hAT-like transposase RNase-H fold" evidence="3">
    <location>
        <begin position="188"/>
        <end position="291"/>
    </location>
</feature>
<dbReference type="PANTHER" id="PTHR23272">
    <property type="entry name" value="BED FINGER-RELATED"/>
    <property type="match status" value="1"/>
</dbReference>
<evidence type="ECO:0000259" key="3">
    <source>
        <dbReference type="Pfam" id="PF14372"/>
    </source>
</evidence>
<accession>A0ABM4WMC0</accession>
<dbReference type="SMART" id="SM00614">
    <property type="entry name" value="ZnF_BED"/>
    <property type="match status" value="1"/>
</dbReference>
<dbReference type="RefSeq" id="XP_071932945.1">
    <property type="nucleotide sequence ID" value="XM_072076844.1"/>
</dbReference>
<dbReference type="InterPro" id="IPR012337">
    <property type="entry name" value="RNaseH-like_sf"/>
</dbReference>
<feature type="domain" description="HAT C-terminal dimerisation" evidence="2">
    <location>
        <begin position="352"/>
        <end position="434"/>
    </location>
</feature>
<evidence type="ECO:0000256" key="1">
    <source>
        <dbReference type="SAM" id="MobiDB-lite"/>
    </source>
</evidence>
<evidence type="ECO:0000259" key="2">
    <source>
        <dbReference type="Pfam" id="PF05699"/>
    </source>
</evidence>
<dbReference type="InterPro" id="IPR008906">
    <property type="entry name" value="HATC_C_dom"/>
</dbReference>
<dbReference type="Proteomes" id="UP001652660">
    <property type="component" value="Chromosome 2c"/>
</dbReference>
<name>A0ABM4WMC0_COFAR</name>
<reference evidence="5" key="1">
    <citation type="submission" date="2025-08" db="UniProtKB">
        <authorList>
            <consortium name="RefSeq"/>
        </authorList>
    </citation>
    <scope>IDENTIFICATION</scope>
    <source>
        <tissue evidence="5">Leaves</tissue>
    </source>
</reference>
<dbReference type="SUPFAM" id="SSF53098">
    <property type="entry name" value="Ribonuclease H-like"/>
    <property type="match status" value="1"/>
</dbReference>
<gene>
    <name evidence="5" type="primary">LOC113724109</name>
</gene>
<protein>
    <submittedName>
        <fullName evidence="5">Zinc finger BED domain-containing protein RICESLEEPER 2-like</fullName>
    </submittedName>
</protein>
<dbReference type="InterPro" id="IPR025525">
    <property type="entry name" value="hAT-like_transposase_RNase-H"/>
</dbReference>
<feature type="region of interest" description="Disordered" evidence="1">
    <location>
        <begin position="1"/>
        <end position="34"/>
    </location>
</feature>
<feature type="compositionally biased region" description="Polar residues" evidence="1">
    <location>
        <begin position="1"/>
        <end position="13"/>
    </location>
</feature>
<evidence type="ECO:0000313" key="5">
    <source>
        <dbReference type="RefSeq" id="XP_071932945.1"/>
    </source>
</evidence>
<proteinExistence type="predicted"/>
<dbReference type="Pfam" id="PF14372">
    <property type="entry name" value="hAT-like_RNase-H"/>
    <property type="match status" value="1"/>
</dbReference>
<sequence length="469" mass="54332">MSTTDNGESNPNRNELEQEGSYGPFLPSPTTQSCEESGIVKKRGEYKKRSKAWDHFHVKHVNGVRHAICKYCEKDIAADPRSHIDCIRAAVRYVRQSPSRLKKFKECVEIEKIECKRLLCLDVSTRWNSTYLMLDTAQRFERAFERFEEQDPYMLQELENLPTKSDWTKARFLVIFLENFYQLTVKVSGSKYVISNNFFTDISHIHGILIEMTASDNEELSSMARSMKEKYDKYWGKIEKMNMLIFISSMLDPRTKLEYLEFVVCQMYGESDGTTIAGLAKNAMFELFNEYKMVNTPASNSVSRASSLSSESQRSKATFYGHGNASKTITDRYKLEFKKKKMELGVRDAKFELEKYLNENCEEDDERFDILLWWKANSLRFPILSKVACDMLAVPISTVASEYGFSTGGRVLNTFRSSLTPRIVQSLICAQDWFRSSKTELNVEENLEELETFESELLKTRTESTIIYL</sequence>
<keyword evidence="4" id="KW-1185">Reference proteome</keyword>
<dbReference type="Pfam" id="PF05699">
    <property type="entry name" value="Dimer_Tnp_hAT"/>
    <property type="match status" value="1"/>
</dbReference>
<evidence type="ECO:0000313" key="4">
    <source>
        <dbReference type="Proteomes" id="UP001652660"/>
    </source>
</evidence>